<dbReference type="GO" id="GO:0008270">
    <property type="term" value="F:zinc ion binding"/>
    <property type="evidence" value="ECO:0007669"/>
    <property type="project" value="InterPro"/>
</dbReference>
<dbReference type="CDD" id="cd00067">
    <property type="entry name" value="GAL4"/>
    <property type="match status" value="1"/>
</dbReference>
<dbReference type="Gene3D" id="4.10.240.10">
    <property type="entry name" value="Zn(2)-C6 fungal-type DNA-binding domain"/>
    <property type="match status" value="1"/>
</dbReference>
<feature type="transmembrane region" description="Helical" evidence="10">
    <location>
        <begin position="497"/>
        <end position="514"/>
    </location>
</feature>
<dbReference type="GO" id="GO:0003677">
    <property type="term" value="F:DNA binding"/>
    <property type="evidence" value="ECO:0007669"/>
    <property type="project" value="UniProtKB-KW"/>
</dbReference>
<evidence type="ECO:0000256" key="1">
    <source>
        <dbReference type="ARBA" id="ARBA00004141"/>
    </source>
</evidence>
<keyword evidence="8" id="KW-0539">Nucleus</keyword>
<dbReference type="InterPro" id="IPR053157">
    <property type="entry name" value="Sterol_Uptake_Regulator"/>
</dbReference>
<evidence type="ECO:0000256" key="8">
    <source>
        <dbReference type="ARBA" id="ARBA00023242"/>
    </source>
</evidence>
<keyword evidence="7" id="KW-0804">Transcription</keyword>
<keyword evidence="5" id="KW-0238">DNA-binding</keyword>
<proteinExistence type="predicted"/>
<reference evidence="12" key="2">
    <citation type="submission" date="2023-01" db="EMBL/GenBank/DDBJ databases">
        <authorList>
            <person name="Petersen C."/>
        </authorList>
    </citation>
    <scope>NUCLEOTIDE SEQUENCE</scope>
    <source>
        <strain evidence="12">IBT 17514</strain>
    </source>
</reference>
<dbReference type="GO" id="GO:0001228">
    <property type="term" value="F:DNA-binding transcription activator activity, RNA polymerase II-specific"/>
    <property type="evidence" value="ECO:0007669"/>
    <property type="project" value="TreeGrafter"/>
</dbReference>
<sequence length="578" mass="64872">MPRRTHRKSRNGCVECKRRHIKCDEQRPICSNCTSSERACEYSVEIGTGLGVAQRKQASASRSPSSQPSQPQSSVAGANTPQGLDSEYPPVNIHHFDLLYHLTTEVFESLRPEFEGIHIPHTVLFKVAVSSPYLMNGLLALSAIHRSTLNQQEEKFYLHEATELQTRALSIFNAMKPEVNSESCVPIFLFSSILGLHEMCKIFVFRVPDFEPFMDKFVRYLSLHRGVRVVSTGLWHILKESILAPVLERAESALTKDGSLGEICLRLQNLIHSSNLPAEDATSCEQAISSLQSVLGATTSNMQVRPKIQTLLAWPVILNQGYTDLLTRREPHALVILAHFGAAVHSRRDIWVWGDGVQVIGYIGRYIAPSSPTSLGPYILANIFILLAPALFAASIYMTLGRTIRHVKGEHLSFIRISRLTKTLVWGDVLSFVIQGNSSTFSILGYTTWAKVAVDSGLAIQLISFSIFWLTALIFERRINRSSTLESLLPTNPWRKSLHMLYAVSALIMARSIFRVVEYVLGNNGYPLSHEWTLYIFDSIPMSMVMVIFLIRYPNELKPDPGLERHSDVPLAYSYSEV</sequence>
<dbReference type="InterPro" id="IPR007568">
    <property type="entry name" value="RTA1"/>
</dbReference>
<dbReference type="InterPro" id="IPR001138">
    <property type="entry name" value="Zn2Cys6_DnaBD"/>
</dbReference>
<evidence type="ECO:0000313" key="13">
    <source>
        <dbReference type="Proteomes" id="UP001215712"/>
    </source>
</evidence>
<evidence type="ECO:0000256" key="4">
    <source>
        <dbReference type="ARBA" id="ARBA00023015"/>
    </source>
</evidence>
<dbReference type="SUPFAM" id="SSF57701">
    <property type="entry name" value="Zn2/Cys6 DNA-binding domain"/>
    <property type="match status" value="1"/>
</dbReference>
<gene>
    <name evidence="12" type="ORF">N7493_000039</name>
</gene>
<dbReference type="Pfam" id="PF00172">
    <property type="entry name" value="Zn_clus"/>
    <property type="match status" value="1"/>
</dbReference>
<evidence type="ECO:0000256" key="2">
    <source>
        <dbReference type="ARBA" id="ARBA00022692"/>
    </source>
</evidence>
<keyword evidence="13" id="KW-1185">Reference proteome</keyword>
<comment type="subcellular location">
    <subcellularLocation>
        <location evidence="1">Membrane</location>
        <topology evidence="1">Multi-pass membrane protein</topology>
    </subcellularLocation>
</comment>
<organism evidence="12 13">
    <name type="scientific">Penicillium malachiteum</name>
    <dbReference type="NCBI Taxonomy" id="1324776"/>
    <lineage>
        <taxon>Eukaryota</taxon>
        <taxon>Fungi</taxon>
        <taxon>Dikarya</taxon>
        <taxon>Ascomycota</taxon>
        <taxon>Pezizomycotina</taxon>
        <taxon>Eurotiomycetes</taxon>
        <taxon>Eurotiomycetidae</taxon>
        <taxon>Eurotiales</taxon>
        <taxon>Aspergillaceae</taxon>
        <taxon>Penicillium</taxon>
    </lineage>
</organism>
<feature type="transmembrane region" description="Helical" evidence="10">
    <location>
        <begin position="534"/>
        <end position="551"/>
    </location>
</feature>
<feature type="compositionally biased region" description="Low complexity" evidence="9">
    <location>
        <begin position="53"/>
        <end position="74"/>
    </location>
</feature>
<evidence type="ECO:0000256" key="9">
    <source>
        <dbReference type="SAM" id="MobiDB-lite"/>
    </source>
</evidence>
<dbReference type="PROSITE" id="PS50048">
    <property type="entry name" value="ZN2_CY6_FUNGAL_2"/>
    <property type="match status" value="1"/>
</dbReference>
<keyword evidence="4" id="KW-0805">Transcription regulation</keyword>
<reference evidence="12" key="1">
    <citation type="journal article" date="2023" name="IMA Fungus">
        <title>Comparative genomic study of the Penicillium genus elucidates a diverse pangenome and 15 lateral gene transfer events.</title>
        <authorList>
            <person name="Petersen C."/>
            <person name="Sorensen T."/>
            <person name="Nielsen M.R."/>
            <person name="Sondergaard T.E."/>
            <person name="Sorensen J.L."/>
            <person name="Fitzpatrick D.A."/>
            <person name="Frisvad J.C."/>
            <person name="Nielsen K.L."/>
        </authorList>
    </citation>
    <scope>NUCLEOTIDE SEQUENCE</scope>
    <source>
        <strain evidence="12">IBT 17514</strain>
    </source>
</reference>
<evidence type="ECO:0000259" key="11">
    <source>
        <dbReference type="PROSITE" id="PS50048"/>
    </source>
</evidence>
<dbReference type="PROSITE" id="PS00463">
    <property type="entry name" value="ZN2_CY6_FUNGAL_1"/>
    <property type="match status" value="1"/>
</dbReference>
<feature type="region of interest" description="Disordered" evidence="9">
    <location>
        <begin position="53"/>
        <end position="86"/>
    </location>
</feature>
<accession>A0AAD6HVX9</accession>
<keyword evidence="2 10" id="KW-0812">Transmembrane</keyword>
<dbReference type="PANTHER" id="PTHR47784:SF4">
    <property type="entry name" value="ZN(II)2CYS6 TRANSCRIPTION FACTOR (EUROFUNG)"/>
    <property type="match status" value="1"/>
</dbReference>
<evidence type="ECO:0000256" key="3">
    <source>
        <dbReference type="ARBA" id="ARBA00022989"/>
    </source>
</evidence>
<keyword evidence="6 10" id="KW-0472">Membrane</keyword>
<comment type="caution">
    <text evidence="12">The sequence shown here is derived from an EMBL/GenBank/DDBJ whole genome shotgun (WGS) entry which is preliminary data.</text>
</comment>
<dbReference type="GO" id="GO:0016020">
    <property type="term" value="C:membrane"/>
    <property type="evidence" value="ECO:0007669"/>
    <property type="project" value="UniProtKB-SubCell"/>
</dbReference>
<evidence type="ECO:0000256" key="7">
    <source>
        <dbReference type="ARBA" id="ARBA00023163"/>
    </source>
</evidence>
<evidence type="ECO:0000256" key="10">
    <source>
        <dbReference type="SAM" id="Phobius"/>
    </source>
</evidence>
<feature type="transmembrane region" description="Helical" evidence="10">
    <location>
        <begin position="424"/>
        <end position="446"/>
    </location>
</feature>
<dbReference type="Pfam" id="PF04479">
    <property type="entry name" value="RTA1"/>
    <property type="match status" value="1"/>
</dbReference>
<dbReference type="EMBL" id="JAQJAN010000001">
    <property type="protein sequence ID" value="KAJ5740167.1"/>
    <property type="molecule type" value="Genomic_DNA"/>
</dbReference>
<dbReference type="Proteomes" id="UP001215712">
    <property type="component" value="Unassembled WGS sequence"/>
</dbReference>
<dbReference type="InterPro" id="IPR036864">
    <property type="entry name" value="Zn2-C6_fun-type_DNA-bd_sf"/>
</dbReference>
<feature type="transmembrane region" description="Helical" evidence="10">
    <location>
        <begin position="350"/>
        <end position="367"/>
    </location>
</feature>
<dbReference type="PANTHER" id="PTHR47784">
    <property type="entry name" value="STEROL UPTAKE CONTROL PROTEIN 2"/>
    <property type="match status" value="1"/>
</dbReference>
<evidence type="ECO:0000256" key="5">
    <source>
        <dbReference type="ARBA" id="ARBA00023125"/>
    </source>
</evidence>
<dbReference type="AlphaFoldDB" id="A0AAD6HVX9"/>
<feature type="domain" description="Zn(2)-C6 fungal-type" evidence="11">
    <location>
        <begin position="12"/>
        <end position="42"/>
    </location>
</feature>
<evidence type="ECO:0000256" key="6">
    <source>
        <dbReference type="ARBA" id="ARBA00023136"/>
    </source>
</evidence>
<evidence type="ECO:0000313" key="12">
    <source>
        <dbReference type="EMBL" id="KAJ5740167.1"/>
    </source>
</evidence>
<protein>
    <recommendedName>
        <fullName evidence="11">Zn(2)-C6 fungal-type domain-containing protein</fullName>
    </recommendedName>
</protein>
<feature type="transmembrane region" description="Helical" evidence="10">
    <location>
        <begin position="379"/>
        <end position="400"/>
    </location>
</feature>
<dbReference type="SMART" id="SM00066">
    <property type="entry name" value="GAL4"/>
    <property type="match status" value="1"/>
</dbReference>
<keyword evidence="3 10" id="KW-1133">Transmembrane helix</keyword>
<feature type="transmembrane region" description="Helical" evidence="10">
    <location>
        <begin position="458"/>
        <end position="476"/>
    </location>
</feature>
<name>A0AAD6HVX9_9EURO</name>